<dbReference type="PIRSF" id="PIRSF002599">
    <property type="entry name" value="Cold_shock_A"/>
    <property type="match status" value="1"/>
</dbReference>
<keyword evidence="1" id="KW-1133">Transmembrane helix</keyword>
<dbReference type="OrthoDB" id="1698854at2"/>
<dbReference type="Proteomes" id="UP000322699">
    <property type="component" value="Unassembled WGS sequence"/>
</dbReference>
<evidence type="ECO:0000256" key="1">
    <source>
        <dbReference type="SAM" id="Phobius"/>
    </source>
</evidence>
<evidence type="ECO:0008006" key="4">
    <source>
        <dbReference type="Google" id="ProtNLM"/>
    </source>
</evidence>
<feature type="transmembrane region" description="Helical" evidence="1">
    <location>
        <begin position="73"/>
        <end position="92"/>
    </location>
</feature>
<sequence length="98" mass="10834">MHIIAVLGLIIAVASIVTAILYRIDKRRARDHEPRIPEQTLLMWSLAGGWPGGWVAGKCLHHKTRKTSYRVKFALCVALNVGICIAFVWLGASSLPTQ</sequence>
<dbReference type="RefSeq" id="WP_149752854.1">
    <property type="nucleotide sequence ID" value="NZ_LWSK01000198.1"/>
</dbReference>
<accession>A0A5B1CI43</accession>
<dbReference type="EMBL" id="VRLW01000001">
    <property type="protein sequence ID" value="KAA1260877.1"/>
    <property type="molecule type" value="Genomic_DNA"/>
</dbReference>
<keyword evidence="1" id="KW-0472">Membrane</keyword>
<dbReference type="Pfam" id="PF06961">
    <property type="entry name" value="DUF1294"/>
    <property type="match status" value="1"/>
</dbReference>
<dbReference type="AlphaFoldDB" id="A0A5B1CI43"/>
<name>A0A5B1CI43_9BACT</name>
<protein>
    <recommendedName>
        <fullName evidence="4">DUF1294 domain-containing protein</fullName>
    </recommendedName>
</protein>
<gene>
    <name evidence="2" type="ORF">LF1_34190</name>
</gene>
<dbReference type="InterPro" id="IPR010718">
    <property type="entry name" value="DUF1294"/>
</dbReference>
<dbReference type="InterPro" id="IPR012156">
    <property type="entry name" value="Cold_shock_CspA"/>
</dbReference>
<evidence type="ECO:0000313" key="2">
    <source>
        <dbReference type="EMBL" id="KAA1260877.1"/>
    </source>
</evidence>
<feature type="transmembrane region" description="Helical" evidence="1">
    <location>
        <begin position="6"/>
        <end position="24"/>
    </location>
</feature>
<evidence type="ECO:0000313" key="3">
    <source>
        <dbReference type="Proteomes" id="UP000322699"/>
    </source>
</evidence>
<keyword evidence="3" id="KW-1185">Reference proteome</keyword>
<organism evidence="2 3">
    <name type="scientific">Rubripirellula obstinata</name>
    <dbReference type="NCBI Taxonomy" id="406547"/>
    <lineage>
        <taxon>Bacteria</taxon>
        <taxon>Pseudomonadati</taxon>
        <taxon>Planctomycetota</taxon>
        <taxon>Planctomycetia</taxon>
        <taxon>Pirellulales</taxon>
        <taxon>Pirellulaceae</taxon>
        <taxon>Rubripirellula</taxon>
    </lineage>
</organism>
<reference evidence="2 3" key="1">
    <citation type="submission" date="2019-08" db="EMBL/GenBank/DDBJ databases">
        <title>Deep-cultivation of Planctomycetes and their phenomic and genomic characterization uncovers novel biology.</title>
        <authorList>
            <person name="Wiegand S."/>
            <person name="Jogler M."/>
            <person name="Boedeker C."/>
            <person name="Pinto D."/>
            <person name="Vollmers J."/>
            <person name="Rivas-Marin E."/>
            <person name="Kohn T."/>
            <person name="Peeters S.H."/>
            <person name="Heuer A."/>
            <person name="Rast P."/>
            <person name="Oberbeckmann S."/>
            <person name="Bunk B."/>
            <person name="Jeske O."/>
            <person name="Meyerdierks A."/>
            <person name="Storesund J.E."/>
            <person name="Kallscheuer N."/>
            <person name="Luecker S."/>
            <person name="Lage O.M."/>
            <person name="Pohl T."/>
            <person name="Merkel B.J."/>
            <person name="Hornburger P."/>
            <person name="Mueller R.-W."/>
            <person name="Bruemmer F."/>
            <person name="Labrenz M."/>
            <person name="Spormann A.M."/>
            <person name="Op Den Camp H."/>
            <person name="Overmann J."/>
            <person name="Amann R."/>
            <person name="Jetten M.S.M."/>
            <person name="Mascher T."/>
            <person name="Medema M.H."/>
            <person name="Devos D.P."/>
            <person name="Kaster A.-K."/>
            <person name="Ovreas L."/>
            <person name="Rohde M."/>
            <person name="Galperin M.Y."/>
            <person name="Jogler C."/>
        </authorList>
    </citation>
    <scope>NUCLEOTIDE SEQUENCE [LARGE SCALE GENOMIC DNA]</scope>
    <source>
        <strain evidence="2 3">LF1</strain>
    </source>
</reference>
<keyword evidence="1" id="KW-0812">Transmembrane</keyword>
<comment type="caution">
    <text evidence="2">The sequence shown here is derived from an EMBL/GenBank/DDBJ whole genome shotgun (WGS) entry which is preliminary data.</text>
</comment>
<proteinExistence type="predicted"/>
<dbReference type="GO" id="GO:0003676">
    <property type="term" value="F:nucleic acid binding"/>
    <property type="evidence" value="ECO:0007669"/>
    <property type="project" value="InterPro"/>
</dbReference>